<dbReference type="Proteomes" id="UP000600565">
    <property type="component" value="Unassembled WGS sequence"/>
</dbReference>
<evidence type="ECO:0000313" key="4">
    <source>
        <dbReference type="Proteomes" id="UP000600565"/>
    </source>
</evidence>
<evidence type="ECO:0000256" key="1">
    <source>
        <dbReference type="ARBA" id="ARBA00006525"/>
    </source>
</evidence>
<dbReference type="InterPro" id="IPR057666">
    <property type="entry name" value="DrpA_SLOG"/>
</dbReference>
<dbReference type="InterPro" id="IPR003488">
    <property type="entry name" value="DprA"/>
</dbReference>
<feature type="domain" description="Smf/DprA SLOG" evidence="2">
    <location>
        <begin position="82"/>
        <end position="290"/>
    </location>
</feature>
<comment type="caution">
    <text evidence="3">The sequence shown here is derived from an EMBL/GenBank/DDBJ whole genome shotgun (WGS) entry which is preliminary data.</text>
</comment>
<dbReference type="Gene3D" id="3.40.50.450">
    <property type="match status" value="1"/>
</dbReference>
<keyword evidence="4" id="KW-1185">Reference proteome</keyword>
<proteinExistence type="inferred from homology"/>
<evidence type="ECO:0000313" key="3">
    <source>
        <dbReference type="EMBL" id="MBD8031739.1"/>
    </source>
</evidence>
<gene>
    <name evidence="3" type="primary">dprA</name>
    <name evidence="3" type="ORF">H9632_01575</name>
</gene>
<evidence type="ECO:0000259" key="2">
    <source>
        <dbReference type="Pfam" id="PF02481"/>
    </source>
</evidence>
<dbReference type="RefSeq" id="WP_191702368.1">
    <property type="nucleotide sequence ID" value="NZ_JACSPW010000001.1"/>
</dbReference>
<reference evidence="3 4" key="1">
    <citation type="submission" date="2020-08" db="EMBL/GenBank/DDBJ databases">
        <title>A Genomic Blueprint of the Chicken Gut Microbiome.</title>
        <authorList>
            <person name="Gilroy R."/>
            <person name="Ravi A."/>
            <person name="Getino M."/>
            <person name="Pursley I."/>
            <person name="Horton D.L."/>
            <person name="Alikhan N.-F."/>
            <person name="Baker D."/>
            <person name="Gharbi K."/>
            <person name="Hall N."/>
            <person name="Watson M."/>
            <person name="Adriaenssens E.M."/>
            <person name="Foster-Nyarko E."/>
            <person name="Jarju S."/>
            <person name="Secka A."/>
            <person name="Antonio M."/>
            <person name="Oren A."/>
            <person name="Chaudhuri R."/>
            <person name="La Ragione R.M."/>
            <person name="Hildebrand F."/>
            <person name="Pallen M.J."/>
        </authorList>
    </citation>
    <scope>NUCLEOTIDE SEQUENCE [LARGE SCALE GENOMIC DNA]</scope>
    <source>
        <strain evidence="3 4">Sa1YVA6</strain>
    </source>
</reference>
<comment type="similarity">
    <text evidence="1">Belongs to the DprA/Smf family.</text>
</comment>
<dbReference type="SUPFAM" id="SSF102405">
    <property type="entry name" value="MCP/YpsA-like"/>
    <property type="match status" value="1"/>
</dbReference>
<dbReference type="PANTHER" id="PTHR43022">
    <property type="entry name" value="PROTEIN SMF"/>
    <property type="match status" value="1"/>
</dbReference>
<protein>
    <submittedName>
        <fullName evidence="3">DNA-protecting protein DprA</fullName>
    </submittedName>
</protein>
<organism evidence="3 4">
    <name type="scientific">Solibacillus merdavium</name>
    <dbReference type="NCBI Taxonomy" id="2762218"/>
    <lineage>
        <taxon>Bacteria</taxon>
        <taxon>Bacillati</taxon>
        <taxon>Bacillota</taxon>
        <taxon>Bacilli</taxon>
        <taxon>Bacillales</taxon>
        <taxon>Caryophanaceae</taxon>
        <taxon>Solibacillus</taxon>
    </lineage>
</organism>
<dbReference type="NCBIfam" id="TIGR00732">
    <property type="entry name" value="dprA"/>
    <property type="match status" value="1"/>
</dbReference>
<dbReference type="EMBL" id="JACSPW010000001">
    <property type="protein sequence ID" value="MBD8031739.1"/>
    <property type="molecule type" value="Genomic_DNA"/>
</dbReference>
<sequence length="297" mass="33802">MMNLLNEQLLKLHYILPLTWQKFQNLMTILDDFDKILHFSPKNLAIHLNIKEEKAIQLIRHYKELLSKSMTKYYEQENIHAIPYTSQFYPQRLKQLYDAPAVLYAKGDIQLLNKSKIIAIIGSRGATNYSEEVLKMLIPPLIDEQFIVVSGLAKGADRLAHEATIGYGGKTIGVLGHGFFHNYPKENIVLSKYMASQHLLVTEYPPYVGVQKWHFPARNRIISGLSEALIVTEAALKSGTLITTELALEQGKEVFAVPGNIFSEQSRGTNKLIKEGAIPVWNGFQILQELQMFSKYR</sequence>
<accession>A0ABR8XIH4</accession>
<name>A0ABR8XIH4_9BACL</name>
<dbReference type="PANTHER" id="PTHR43022:SF1">
    <property type="entry name" value="PROTEIN SMF"/>
    <property type="match status" value="1"/>
</dbReference>
<dbReference type="Pfam" id="PF02481">
    <property type="entry name" value="DNA_processg_A"/>
    <property type="match status" value="1"/>
</dbReference>